<keyword evidence="1" id="KW-1133">Transmembrane helix</keyword>
<sequence length="136" mass="15801">MRLTYDRKPGYAWLAAVTVLFLATLLISREIWNHGITMDLIILVVVYLALATFLHFKYVHVAVRTDAQGLTIERAMLPKVQFRWNELQVEEREAKTRAAGGWMLTSKETGNVYFLPWKGLSREDAEQLRQALQEHR</sequence>
<name>A0A074MHI5_9BACL</name>
<accession>A0A074MHI5</accession>
<dbReference type="Proteomes" id="UP000027931">
    <property type="component" value="Unassembled WGS sequence"/>
</dbReference>
<evidence type="ECO:0000256" key="1">
    <source>
        <dbReference type="SAM" id="Phobius"/>
    </source>
</evidence>
<dbReference type="STRING" id="1157490.EL26_00695"/>
<dbReference type="EMBL" id="JMIR01000001">
    <property type="protein sequence ID" value="KEO85112.1"/>
    <property type="molecule type" value="Genomic_DNA"/>
</dbReference>
<evidence type="ECO:0000313" key="2">
    <source>
        <dbReference type="EMBL" id="KEO85112.1"/>
    </source>
</evidence>
<evidence type="ECO:0008006" key="4">
    <source>
        <dbReference type="Google" id="ProtNLM"/>
    </source>
</evidence>
<dbReference type="AlphaFoldDB" id="A0A074MHI5"/>
<reference evidence="2 3" key="1">
    <citation type="journal article" date="2013" name="Int. J. Syst. Evol. Microbiol.">
        <title>Tumebacillus flagellatus sp. nov., an alpha-amylase/pullulanase-producing bacterium isolated from cassava wastewater.</title>
        <authorList>
            <person name="Wang Q."/>
            <person name="Xie N."/>
            <person name="Qin Y."/>
            <person name="Shen N."/>
            <person name="Zhu J."/>
            <person name="Mi H."/>
            <person name="Huang R."/>
        </authorList>
    </citation>
    <scope>NUCLEOTIDE SEQUENCE [LARGE SCALE GENOMIC DNA]</scope>
    <source>
        <strain evidence="2 3">GST4</strain>
    </source>
</reference>
<comment type="caution">
    <text evidence="2">The sequence shown here is derived from an EMBL/GenBank/DDBJ whole genome shotgun (WGS) entry which is preliminary data.</text>
</comment>
<proteinExistence type="predicted"/>
<keyword evidence="3" id="KW-1185">Reference proteome</keyword>
<protein>
    <recommendedName>
        <fullName evidence="4">DUF5673 domain-containing protein</fullName>
    </recommendedName>
</protein>
<evidence type="ECO:0000313" key="3">
    <source>
        <dbReference type="Proteomes" id="UP000027931"/>
    </source>
</evidence>
<dbReference type="OrthoDB" id="9873160at2"/>
<organism evidence="2 3">
    <name type="scientific">Tumebacillus flagellatus</name>
    <dbReference type="NCBI Taxonomy" id="1157490"/>
    <lineage>
        <taxon>Bacteria</taxon>
        <taxon>Bacillati</taxon>
        <taxon>Bacillota</taxon>
        <taxon>Bacilli</taxon>
        <taxon>Bacillales</taxon>
        <taxon>Alicyclobacillaceae</taxon>
        <taxon>Tumebacillus</taxon>
    </lineage>
</organism>
<gene>
    <name evidence="2" type="ORF">EL26_00695</name>
</gene>
<keyword evidence="1" id="KW-0472">Membrane</keyword>
<dbReference type="RefSeq" id="WP_038083329.1">
    <property type="nucleotide sequence ID" value="NZ_JMIR01000001.1"/>
</dbReference>
<feature type="transmembrane region" description="Helical" evidence="1">
    <location>
        <begin position="12"/>
        <end position="32"/>
    </location>
</feature>
<feature type="transmembrane region" description="Helical" evidence="1">
    <location>
        <begin position="38"/>
        <end position="56"/>
    </location>
</feature>
<keyword evidence="1" id="KW-0812">Transmembrane</keyword>